<keyword evidence="2" id="KW-1185">Reference proteome</keyword>
<evidence type="ECO:0000313" key="1">
    <source>
        <dbReference type="EMBL" id="QJW95733.1"/>
    </source>
</evidence>
<dbReference type="AlphaFoldDB" id="A0A6M5YR13"/>
<protein>
    <submittedName>
        <fullName evidence="1">Uncharacterized protein</fullName>
    </submittedName>
</protein>
<dbReference type="Proteomes" id="UP000503447">
    <property type="component" value="Chromosome"/>
</dbReference>
<proteinExistence type="predicted"/>
<dbReference type="EMBL" id="CP053452">
    <property type="protein sequence ID" value="QJW95733.1"/>
    <property type="molecule type" value="Genomic_DNA"/>
</dbReference>
<name>A0A6M5YR13_9BACT</name>
<sequence>MAGLEIARNDEAATNPTFETYWRLIVKWKEDARYRRTTQSDAEGLYRAVADPNDGVLRWIRQLW</sequence>
<organism evidence="1 2">
    <name type="scientific">Frigoriglobus tundricola</name>
    <dbReference type="NCBI Taxonomy" id="2774151"/>
    <lineage>
        <taxon>Bacteria</taxon>
        <taxon>Pseudomonadati</taxon>
        <taxon>Planctomycetota</taxon>
        <taxon>Planctomycetia</taxon>
        <taxon>Gemmatales</taxon>
        <taxon>Gemmataceae</taxon>
        <taxon>Frigoriglobus</taxon>
    </lineage>
</organism>
<dbReference type="KEGG" id="ftj:FTUN_3287"/>
<accession>A0A6M5YR13</accession>
<gene>
    <name evidence="1" type="ORF">FTUN_3287</name>
</gene>
<evidence type="ECO:0000313" key="2">
    <source>
        <dbReference type="Proteomes" id="UP000503447"/>
    </source>
</evidence>
<reference evidence="2" key="1">
    <citation type="submission" date="2020-05" db="EMBL/GenBank/DDBJ databases">
        <title>Frigoriglobus tundricola gen. nov., sp. nov., a psychrotolerant cellulolytic planctomycete of the family Gemmataceae with two divergent copies of 16S rRNA gene.</title>
        <authorList>
            <person name="Kulichevskaya I.S."/>
            <person name="Ivanova A.A."/>
            <person name="Naumoff D.G."/>
            <person name="Beletsky A.V."/>
            <person name="Rijpstra W.I.C."/>
            <person name="Sinninghe Damste J.S."/>
            <person name="Mardanov A.V."/>
            <person name="Ravin N.V."/>
            <person name="Dedysh S.N."/>
        </authorList>
    </citation>
    <scope>NUCLEOTIDE SEQUENCE [LARGE SCALE GENOMIC DNA]</scope>
    <source>
        <strain evidence="2">PL17</strain>
    </source>
</reference>